<evidence type="ECO:0000256" key="4">
    <source>
        <dbReference type="ARBA" id="ARBA00004614"/>
    </source>
</evidence>
<comment type="subcellular location">
    <subcellularLocation>
        <location evidence="2">Cytoplasmic vesicle membrane</location>
        <topology evidence="2">Single-pass type I membrane protein</topology>
    </subcellularLocation>
    <subcellularLocation>
        <location evidence="4">Golgi apparatus membrane</location>
        <topology evidence="4">Single-pass type I membrane protein</topology>
    </subcellularLocation>
    <subcellularLocation>
        <location evidence="1">Mitochondrion membrane</location>
        <topology evidence="1">Single-pass membrane protein</topology>
    </subcellularLocation>
    <subcellularLocation>
        <location evidence="3">Preautophagosomal structure membrane</location>
        <topology evidence="3">Single-pass type I membrane protein</topology>
    </subcellularLocation>
</comment>
<dbReference type="InterPro" id="IPR009011">
    <property type="entry name" value="Man6P_isomerase_rcpt-bd_dom_sf"/>
</dbReference>
<evidence type="ECO:0000256" key="5">
    <source>
        <dbReference type="ARBA" id="ARBA00005363"/>
    </source>
</evidence>
<keyword evidence="23" id="KW-1185">Reference proteome</keyword>
<evidence type="ECO:0000256" key="18">
    <source>
        <dbReference type="SAM" id="MobiDB-lite"/>
    </source>
</evidence>
<evidence type="ECO:0000256" key="12">
    <source>
        <dbReference type="ARBA" id="ARBA00023006"/>
    </source>
</evidence>
<evidence type="ECO:0000313" key="23">
    <source>
        <dbReference type="Proteomes" id="UP000285146"/>
    </source>
</evidence>
<evidence type="ECO:0000256" key="6">
    <source>
        <dbReference type="ARBA" id="ARBA00013776"/>
    </source>
</evidence>
<keyword evidence="14" id="KW-0496">Mitochondrion</keyword>
<evidence type="ECO:0000313" key="22">
    <source>
        <dbReference type="EMBL" id="ROW17184.1"/>
    </source>
</evidence>
<protein>
    <recommendedName>
        <fullName evidence="6">Autophagy-related protein 27</fullName>
    </recommendedName>
</protein>
<evidence type="ECO:0000259" key="21">
    <source>
        <dbReference type="PROSITE" id="PS51914"/>
    </source>
</evidence>
<keyword evidence="15 19" id="KW-0472">Membrane</keyword>
<evidence type="ECO:0000256" key="19">
    <source>
        <dbReference type="SAM" id="Phobius"/>
    </source>
</evidence>
<dbReference type="EMBL" id="LKEB01000003">
    <property type="protein sequence ID" value="ROW17184.1"/>
    <property type="molecule type" value="Genomic_DNA"/>
</dbReference>
<dbReference type="PANTHER" id="PTHR15071:SF13">
    <property type="entry name" value="AUTOPHAGY-RELATED PROTEIN 27"/>
    <property type="match status" value="1"/>
</dbReference>
<dbReference type="GO" id="GO:0015031">
    <property type="term" value="P:protein transport"/>
    <property type="evidence" value="ECO:0007669"/>
    <property type="project" value="UniProtKB-KW"/>
</dbReference>
<feature type="chain" id="PRO_5019335802" description="Autophagy-related protein 27" evidence="20">
    <location>
        <begin position="31"/>
        <end position="368"/>
    </location>
</feature>
<evidence type="ECO:0000256" key="14">
    <source>
        <dbReference type="ARBA" id="ARBA00023128"/>
    </source>
</evidence>
<feature type="compositionally biased region" description="Basic and acidic residues" evidence="18">
    <location>
        <begin position="183"/>
        <end position="194"/>
    </location>
</feature>
<keyword evidence="17" id="KW-0968">Cytoplasmic vesicle</keyword>
<dbReference type="GO" id="GO:0000139">
    <property type="term" value="C:Golgi membrane"/>
    <property type="evidence" value="ECO:0007669"/>
    <property type="project" value="UniProtKB-SubCell"/>
</dbReference>
<accession>A0A423XMB9</accession>
<dbReference type="Pfam" id="PF09451">
    <property type="entry name" value="ATG27"/>
    <property type="match status" value="1"/>
</dbReference>
<dbReference type="Gene3D" id="2.70.130.10">
    <property type="entry name" value="Mannose-6-phosphate receptor binding domain"/>
    <property type="match status" value="1"/>
</dbReference>
<evidence type="ECO:0000256" key="9">
    <source>
        <dbReference type="ARBA" id="ARBA00022729"/>
    </source>
</evidence>
<dbReference type="STRING" id="1230097.A0A423XMB9"/>
<evidence type="ECO:0000256" key="7">
    <source>
        <dbReference type="ARBA" id="ARBA00022448"/>
    </source>
</evidence>
<feature type="domain" description="MRH" evidence="21">
    <location>
        <begin position="32"/>
        <end position="280"/>
    </location>
</feature>
<dbReference type="GO" id="GO:0006914">
    <property type="term" value="P:autophagy"/>
    <property type="evidence" value="ECO:0007669"/>
    <property type="project" value="UniProtKB-KW"/>
</dbReference>
<evidence type="ECO:0000256" key="20">
    <source>
        <dbReference type="SAM" id="SignalP"/>
    </source>
</evidence>
<comment type="similarity">
    <text evidence="5">Belongs to the ATG27 family.</text>
</comment>
<keyword evidence="12" id="KW-0072">Autophagy</keyword>
<proteinExistence type="inferred from homology"/>
<evidence type="ECO:0000256" key="15">
    <source>
        <dbReference type="ARBA" id="ARBA00023136"/>
    </source>
</evidence>
<evidence type="ECO:0000256" key="11">
    <source>
        <dbReference type="ARBA" id="ARBA00022989"/>
    </source>
</evidence>
<dbReference type="Proteomes" id="UP000285146">
    <property type="component" value="Unassembled WGS sequence"/>
</dbReference>
<feature type="signal peptide" evidence="20">
    <location>
        <begin position="1"/>
        <end position="30"/>
    </location>
</feature>
<dbReference type="InParanoid" id="A0A423XMB9"/>
<evidence type="ECO:0000256" key="16">
    <source>
        <dbReference type="ARBA" id="ARBA00023157"/>
    </source>
</evidence>
<name>A0A423XMB9_9PEZI</name>
<sequence>MRWPSSSTSPAADPAAGILSLLLLATPATAMLRCDHIQVDGQKFNFRDLGGPHSVVTTQAQPEWEPYDYINTTYTLDLCAPLKKDGPVKESCPNGSRVCGIRRGIEGETDRVTDVVPIAGDLKIHGMGNLDPKFTRLKTSDSSADAQREGVRVVLSGGQHTVSGQKREQRAIVELLCDAEKTGKEGEWNPKDDVYEPGQEEDGEGEGEKEGEGEGNAAGRRRRQEGGGGDGGEEGGDDKPERQLLKPDSALIFDSYGPMVDNANVDLLRLTWHTKYACEGLPDEEYPSPDNSRHWGVFTWLVIIIFLSIAAYIIFGSWLNYSRNGARGWDLLPHGDTIRDVPYLLKDWTRRVLNTVQGSGSRGGYSAV</sequence>
<keyword evidence="7" id="KW-0813">Transport</keyword>
<dbReference type="InterPro" id="IPR018939">
    <property type="entry name" value="Autophagy-rel_prot_27"/>
</dbReference>
<evidence type="ECO:0000256" key="3">
    <source>
        <dbReference type="ARBA" id="ARBA00004472"/>
    </source>
</evidence>
<feature type="transmembrane region" description="Helical" evidence="19">
    <location>
        <begin position="297"/>
        <end position="319"/>
    </location>
</feature>
<evidence type="ECO:0000256" key="10">
    <source>
        <dbReference type="ARBA" id="ARBA00022927"/>
    </source>
</evidence>
<evidence type="ECO:0000256" key="17">
    <source>
        <dbReference type="ARBA" id="ARBA00023329"/>
    </source>
</evidence>
<dbReference type="GO" id="GO:0034045">
    <property type="term" value="C:phagophore assembly site membrane"/>
    <property type="evidence" value="ECO:0007669"/>
    <property type="project" value="UniProtKB-SubCell"/>
</dbReference>
<comment type="caution">
    <text evidence="22">The sequence shown here is derived from an EMBL/GenBank/DDBJ whole genome shotgun (WGS) entry which is preliminary data.</text>
</comment>
<dbReference type="GO" id="GO:0030659">
    <property type="term" value="C:cytoplasmic vesicle membrane"/>
    <property type="evidence" value="ECO:0007669"/>
    <property type="project" value="UniProtKB-SubCell"/>
</dbReference>
<dbReference type="GO" id="GO:0031966">
    <property type="term" value="C:mitochondrial membrane"/>
    <property type="evidence" value="ECO:0007669"/>
    <property type="project" value="UniProtKB-SubCell"/>
</dbReference>
<organism evidence="22 23">
    <name type="scientific">Cytospora leucostoma</name>
    <dbReference type="NCBI Taxonomy" id="1230097"/>
    <lineage>
        <taxon>Eukaryota</taxon>
        <taxon>Fungi</taxon>
        <taxon>Dikarya</taxon>
        <taxon>Ascomycota</taxon>
        <taxon>Pezizomycotina</taxon>
        <taxon>Sordariomycetes</taxon>
        <taxon>Sordariomycetidae</taxon>
        <taxon>Diaporthales</taxon>
        <taxon>Cytosporaceae</taxon>
        <taxon>Cytospora</taxon>
    </lineage>
</organism>
<dbReference type="PROSITE" id="PS51914">
    <property type="entry name" value="MRH"/>
    <property type="match status" value="1"/>
</dbReference>
<dbReference type="PANTHER" id="PTHR15071">
    <property type="entry name" value="MANNOSE-6-PHOSPHATE RECEPTOR FAMILY MEMBER"/>
    <property type="match status" value="1"/>
</dbReference>
<keyword evidence="13" id="KW-0333">Golgi apparatus</keyword>
<dbReference type="AlphaFoldDB" id="A0A423XMB9"/>
<keyword evidence="9 20" id="KW-0732">Signal</keyword>
<evidence type="ECO:0000256" key="2">
    <source>
        <dbReference type="ARBA" id="ARBA00004358"/>
    </source>
</evidence>
<dbReference type="InterPro" id="IPR044865">
    <property type="entry name" value="MRH_dom"/>
</dbReference>
<dbReference type="OrthoDB" id="29460at2759"/>
<keyword evidence="11 19" id="KW-1133">Transmembrane helix</keyword>
<feature type="region of interest" description="Disordered" evidence="18">
    <location>
        <begin position="183"/>
        <end position="243"/>
    </location>
</feature>
<keyword evidence="16" id="KW-1015">Disulfide bond</keyword>
<evidence type="ECO:0000256" key="1">
    <source>
        <dbReference type="ARBA" id="ARBA00004304"/>
    </source>
</evidence>
<evidence type="ECO:0000256" key="13">
    <source>
        <dbReference type="ARBA" id="ARBA00023034"/>
    </source>
</evidence>
<reference evidence="22 23" key="1">
    <citation type="submission" date="2015-09" db="EMBL/GenBank/DDBJ databases">
        <title>Host preference determinants of Valsa canker pathogens revealed by comparative genomics.</title>
        <authorList>
            <person name="Yin Z."/>
            <person name="Huang L."/>
        </authorList>
    </citation>
    <scope>NUCLEOTIDE SEQUENCE [LARGE SCALE GENOMIC DNA]</scope>
    <source>
        <strain evidence="22 23">SXYLt</strain>
    </source>
</reference>
<evidence type="ECO:0000256" key="8">
    <source>
        <dbReference type="ARBA" id="ARBA00022692"/>
    </source>
</evidence>
<gene>
    <name evidence="22" type="ORF">VPNG_01149</name>
</gene>
<keyword evidence="8 19" id="KW-0812">Transmembrane</keyword>
<keyword evidence="10" id="KW-0653">Protein transport</keyword>